<dbReference type="InterPro" id="IPR036855">
    <property type="entry name" value="Znf_CCCH_sf"/>
</dbReference>
<dbReference type="InterPro" id="IPR000571">
    <property type="entry name" value="Znf_CCCH"/>
</dbReference>
<evidence type="ECO:0000259" key="5">
    <source>
        <dbReference type="PROSITE" id="PS50103"/>
    </source>
</evidence>
<dbReference type="AlphaFoldDB" id="A0A3P9MP01"/>
<dbReference type="FunFam" id="4.10.1000.10:FF:000009">
    <property type="entry name" value="probable helicase with zinc finger domain"/>
    <property type="match status" value="1"/>
</dbReference>
<protein>
    <submittedName>
        <fullName evidence="6">Helicase with zinc finger</fullName>
    </submittedName>
</protein>
<dbReference type="Ensembl" id="ENSORLT00020035502.1">
    <property type="protein sequence ID" value="ENSORLP00020034626.1"/>
    <property type="gene ID" value="ENSORLG00020021251.1"/>
</dbReference>
<name>A0A3P9MP01_ORYLA</name>
<dbReference type="Pfam" id="PF00642">
    <property type="entry name" value="zf-CCCH"/>
    <property type="match status" value="1"/>
</dbReference>
<keyword evidence="3 4" id="KW-0862">Zinc</keyword>
<sequence length="566" mass="64050">MADRRAEKSCEEASRSLARREYEAAVTHSTDALVVLAPQTPTSSAPGLQSPPSLFSAGPLRSRALLYRIAAFLQLVRKKLFFSAVVLAEEIARGDGSLQASLRSMLLDGSLQEVASILSKALYGEPMVRTNEHVYDGWQFRPPPRGVTSSEEYTLCKRFLEQGLCRYGAQCTSAHSQEELMEWQKRYASRLIRLKQQQESKHFTENYMETLIEKWINSFSPEKVLSDSLEGVNVETSSSLSVTVTTKKSSHSWIFSLLCRPPRKLYRIALLYDAHRPHFFITGVSAEERLQTVPKGCQEWTPAEETADNGLDQCIYKVAVGFSTEIFGTFRQTIVFDFGSEPVLMQRIMVDAASIEDLEHLLAARQQLLITAKRWDSSCKTIVEFSPNETMGELERSLLSRYQIPLSADQLFTQSVLDKTLTKDNYQARLHDLLYIEEIAQYKEVSKFNIKVNLQLVNSFMLTGISVGAKYAQNGQLFARFKLTETLSEDTLAGRLVMTKVNSVLLLPLSRDGVSSQPPPGVKERVYEAVIEEKTKDYIFLRICKNCCEELGLQSDRELQVWLETH</sequence>
<dbReference type="PROSITE" id="PS50103">
    <property type="entry name" value="ZF_C3H1"/>
    <property type="match status" value="1"/>
</dbReference>
<keyword evidence="1 4" id="KW-0479">Metal-binding</keyword>
<organism evidence="6 7">
    <name type="scientific">Oryzias latipes</name>
    <name type="common">Japanese rice fish</name>
    <name type="synonym">Japanese killifish</name>
    <dbReference type="NCBI Taxonomy" id="8090"/>
    <lineage>
        <taxon>Eukaryota</taxon>
        <taxon>Metazoa</taxon>
        <taxon>Chordata</taxon>
        <taxon>Craniata</taxon>
        <taxon>Vertebrata</taxon>
        <taxon>Euteleostomi</taxon>
        <taxon>Actinopterygii</taxon>
        <taxon>Neopterygii</taxon>
        <taxon>Teleostei</taxon>
        <taxon>Neoteleostei</taxon>
        <taxon>Acanthomorphata</taxon>
        <taxon>Ovalentaria</taxon>
        <taxon>Atherinomorphae</taxon>
        <taxon>Beloniformes</taxon>
        <taxon>Adrianichthyidae</taxon>
        <taxon>Oryziinae</taxon>
        <taxon>Oryzias</taxon>
    </lineage>
</organism>
<dbReference type="SUPFAM" id="SSF90229">
    <property type="entry name" value="CCCH zinc finger"/>
    <property type="match status" value="1"/>
</dbReference>
<evidence type="ECO:0000256" key="4">
    <source>
        <dbReference type="PROSITE-ProRule" id="PRU00723"/>
    </source>
</evidence>
<accession>A0A3P9MP01</accession>
<dbReference type="Proteomes" id="UP000265180">
    <property type="component" value="Chromosome 1"/>
</dbReference>
<feature type="domain" description="C3H1-type" evidence="5">
    <location>
        <begin position="150"/>
        <end position="178"/>
    </location>
</feature>
<evidence type="ECO:0000256" key="2">
    <source>
        <dbReference type="ARBA" id="ARBA00022771"/>
    </source>
</evidence>
<dbReference type="GO" id="GO:0008270">
    <property type="term" value="F:zinc ion binding"/>
    <property type="evidence" value="ECO:0007669"/>
    <property type="project" value="UniProtKB-KW"/>
</dbReference>
<reference key="1">
    <citation type="journal article" date="2007" name="Nature">
        <title>The medaka draft genome and insights into vertebrate genome evolution.</title>
        <authorList>
            <person name="Kasahara M."/>
            <person name="Naruse K."/>
            <person name="Sasaki S."/>
            <person name="Nakatani Y."/>
            <person name="Qu W."/>
            <person name="Ahsan B."/>
            <person name="Yamada T."/>
            <person name="Nagayasu Y."/>
            <person name="Doi K."/>
            <person name="Kasai Y."/>
            <person name="Jindo T."/>
            <person name="Kobayashi D."/>
            <person name="Shimada A."/>
            <person name="Toyoda A."/>
            <person name="Kuroki Y."/>
            <person name="Fujiyama A."/>
            <person name="Sasaki T."/>
            <person name="Shimizu A."/>
            <person name="Asakawa S."/>
            <person name="Shimizu N."/>
            <person name="Hashimoto S."/>
            <person name="Yang J."/>
            <person name="Lee Y."/>
            <person name="Matsushima K."/>
            <person name="Sugano S."/>
            <person name="Sakaizumi M."/>
            <person name="Narita T."/>
            <person name="Ohishi K."/>
            <person name="Haga S."/>
            <person name="Ohta F."/>
            <person name="Nomoto H."/>
            <person name="Nogata K."/>
            <person name="Morishita T."/>
            <person name="Endo T."/>
            <person name="Shin-I T."/>
            <person name="Takeda H."/>
            <person name="Morishita S."/>
            <person name="Kohara Y."/>
        </authorList>
    </citation>
    <scope>NUCLEOTIDE SEQUENCE [LARGE SCALE GENOMIC DNA]</scope>
    <source>
        <strain>Hd-rR</strain>
    </source>
</reference>
<keyword evidence="2 4" id="KW-0863">Zinc-finger</keyword>
<evidence type="ECO:0000313" key="6">
    <source>
        <dbReference type="Ensembl" id="ENSORLP00020034626.1"/>
    </source>
</evidence>
<evidence type="ECO:0000256" key="3">
    <source>
        <dbReference type="ARBA" id="ARBA00022833"/>
    </source>
</evidence>
<reference evidence="6" key="3">
    <citation type="submission" date="2025-08" db="UniProtKB">
        <authorList>
            <consortium name="Ensembl"/>
        </authorList>
    </citation>
    <scope>IDENTIFICATION</scope>
    <source>
        <strain evidence="6">HNI</strain>
    </source>
</reference>
<evidence type="ECO:0000256" key="1">
    <source>
        <dbReference type="ARBA" id="ARBA00022723"/>
    </source>
</evidence>
<proteinExistence type="predicted"/>
<reference evidence="6 7" key="2">
    <citation type="submission" date="2017-04" db="EMBL/GenBank/DDBJ databases">
        <title>CpG methylation of centromeres and impact of large insertions on vertebrate speciation.</title>
        <authorList>
            <person name="Ichikawa K."/>
            <person name="Yoshimura J."/>
            <person name="Morishita S."/>
        </authorList>
    </citation>
    <scope>NUCLEOTIDE SEQUENCE</scope>
    <source>
        <strain evidence="6 7">HNI</strain>
    </source>
</reference>
<dbReference type="Gene3D" id="4.10.1000.10">
    <property type="entry name" value="Zinc finger, CCCH-type"/>
    <property type="match status" value="1"/>
</dbReference>
<reference evidence="6" key="4">
    <citation type="submission" date="2025-09" db="UniProtKB">
        <authorList>
            <consortium name="Ensembl"/>
        </authorList>
    </citation>
    <scope>IDENTIFICATION</scope>
    <source>
        <strain evidence="6">HNI</strain>
    </source>
</reference>
<dbReference type="SMART" id="SM00356">
    <property type="entry name" value="ZnF_C3H1"/>
    <property type="match status" value="1"/>
</dbReference>
<evidence type="ECO:0000313" key="7">
    <source>
        <dbReference type="Proteomes" id="UP000265180"/>
    </source>
</evidence>
<feature type="zinc finger region" description="C3H1-type" evidence="4">
    <location>
        <begin position="150"/>
        <end position="178"/>
    </location>
</feature>